<dbReference type="InterPro" id="IPR015866">
    <property type="entry name" value="Ser-tRNA-synth_1_N"/>
</dbReference>
<feature type="binding site" evidence="13">
    <location>
        <begin position="272"/>
        <end position="274"/>
    </location>
    <ligand>
        <name>ATP</name>
        <dbReference type="ChEBI" id="CHEBI:30616"/>
    </ligand>
</feature>
<evidence type="ECO:0000313" key="16">
    <source>
        <dbReference type="EMBL" id="CDS12022.1"/>
    </source>
</evidence>
<evidence type="ECO:0000256" key="8">
    <source>
        <dbReference type="ARBA" id="ARBA00031113"/>
    </source>
</evidence>
<dbReference type="CDD" id="cd00770">
    <property type="entry name" value="SerRS_core"/>
    <property type="match status" value="1"/>
</dbReference>
<dbReference type="Gene3D" id="1.10.287.40">
    <property type="entry name" value="Serine-tRNA synthetase, tRNA binding domain"/>
    <property type="match status" value="1"/>
</dbReference>
<evidence type="ECO:0000256" key="7">
    <source>
        <dbReference type="ARBA" id="ARBA00023146"/>
    </source>
</evidence>
<keyword evidence="4" id="KW-0547">Nucleotide-binding</keyword>
<dbReference type="PRINTS" id="PR00981">
    <property type="entry name" value="TRNASYNTHSER"/>
</dbReference>
<dbReference type="PANTHER" id="PTHR11778">
    <property type="entry name" value="SERYL-TRNA SYNTHETASE"/>
    <property type="match status" value="1"/>
</dbReference>
<evidence type="ECO:0000256" key="6">
    <source>
        <dbReference type="ARBA" id="ARBA00022917"/>
    </source>
</evidence>
<feature type="binding site" evidence="12">
    <location>
        <position position="395"/>
    </location>
    <ligand>
        <name>L-serine</name>
        <dbReference type="ChEBI" id="CHEBI:33384"/>
    </ligand>
</feature>
<organism evidence="16">
    <name type="scientific">Lichtheimia ramosa</name>
    <dbReference type="NCBI Taxonomy" id="688394"/>
    <lineage>
        <taxon>Eukaryota</taxon>
        <taxon>Fungi</taxon>
        <taxon>Fungi incertae sedis</taxon>
        <taxon>Mucoromycota</taxon>
        <taxon>Mucoromycotina</taxon>
        <taxon>Mucoromycetes</taxon>
        <taxon>Mucorales</taxon>
        <taxon>Lichtheimiaceae</taxon>
        <taxon>Lichtheimia</taxon>
    </lineage>
</organism>
<dbReference type="EC" id="6.1.1.11" evidence="2"/>
<dbReference type="AlphaFoldDB" id="A0A077WZ01"/>
<dbReference type="EMBL" id="LK023357">
    <property type="protein sequence ID" value="CDS12022.1"/>
    <property type="molecule type" value="Genomic_DNA"/>
</dbReference>
<dbReference type="InterPro" id="IPR033729">
    <property type="entry name" value="SerRS_core"/>
</dbReference>
<feature type="domain" description="Aminoacyl-transfer RNA synthetases class-II family profile" evidence="15">
    <location>
        <begin position="143"/>
        <end position="435"/>
    </location>
</feature>
<dbReference type="FunFam" id="1.10.287.40:FF:000003">
    <property type="entry name" value="Serine--tRNA ligase cytoplasmic"/>
    <property type="match status" value="1"/>
</dbReference>
<dbReference type="NCBIfam" id="TIGR00414">
    <property type="entry name" value="serS"/>
    <property type="match status" value="1"/>
</dbReference>
<dbReference type="GO" id="GO:0006434">
    <property type="term" value="P:seryl-tRNA aminoacylation"/>
    <property type="evidence" value="ECO:0007669"/>
    <property type="project" value="EnsemblFungi"/>
</dbReference>
<name>A0A077WZ01_9FUNG</name>
<evidence type="ECO:0000256" key="2">
    <source>
        <dbReference type="ARBA" id="ARBA00012840"/>
    </source>
</evidence>
<keyword evidence="6" id="KW-0648">Protein biosynthesis</keyword>
<evidence type="ECO:0000256" key="3">
    <source>
        <dbReference type="ARBA" id="ARBA00022598"/>
    </source>
</evidence>
<evidence type="ECO:0000256" key="12">
    <source>
        <dbReference type="PIRSR" id="PIRSR001529-1"/>
    </source>
</evidence>
<gene>
    <name evidence="16" type="ORF">LRAMOSA04217</name>
</gene>
<comment type="similarity">
    <text evidence="1">Belongs to the class-II aminoacyl-tRNA synthetase family. Type-1 seryl-tRNA synthetase subfamily.</text>
</comment>
<dbReference type="SUPFAM" id="SSF55681">
    <property type="entry name" value="Class II aaRS and biotin synthetases"/>
    <property type="match status" value="1"/>
</dbReference>
<feature type="binding site" evidence="13">
    <location>
        <begin position="288"/>
        <end position="291"/>
    </location>
    <ligand>
        <name>ATP</name>
        <dbReference type="ChEBI" id="CHEBI:30616"/>
    </ligand>
</feature>
<dbReference type="Pfam" id="PF02403">
    <property type="entry name" value="Seryl_tRNA_N"/>
    <property type="match status" value="1"/>
</dbReference>
<dbReference type="FunFam" id="3.30.930.10:FF:000026">
    <property type="entry name" value="Seryl-tRNA synthetase, cytoplasmic"/>
    <property type="match status" value="1"/>
</dbReference>
<keyword evidence="14" id="KW-0175">Coiled coil</keyword>
<keyword evidence="5 13" id="KW-0067">ATP-binding</keyword>
<keyword evidence="7 16" id="KW-0030">Aminoacyl-tRNA synthetase</keyword>
<evidence type="ECO:0000256" key="13">
    <source>
        <dbReference type="PIRSR" id="PIRSR001529-2"/>
    </source>
</evidence>
<dbReference type="PROSITE" id="PS50862">
    <property type="entry name" value="AA_TRNA_LIGASE_II"/>
    <property type="match status" value="1"/>
</dbReference>
<dbReference type="GO" id="GO:0110004">
    <property type="term" value="P:positive regulation of tRNA methylation"/>
    <property type="evidence" value="ECO:0007669"/>
    <property type="project" value="EnsemblFungi"/>
</dbReference>
<dbReference type="Pfam" id="PF00587">
    <property type="entry name" value="tRNA-synt_2b"/>
    <property type="match status" value="1"/>
</dbReference>
<dbReference type="InterPro" id="IPR006195">
    <property type="entry name" value="aa-tRNA-synth_II"/>
</dbReference>
<evidence type="ECO:0000256" key="10">
    <source>
        <dbReference type="ARBA" id="ARBA00058708"/>
    </source>
</evidence>
<feature type="site" description="Important for serine binding" evidence="12">
    <location>
        <position position="397"/>
    </location>
</feature>
<feature type="coiled-coil region" evidence="14">
    <location>
        <begin position="66"/>
        <end position="100"/>
    </location>
</feature>
<dbReference type="InterPro" id="IPR042103">
    <property type="entry name" value="SerRS_1_N_sf"/>
</dbReference>
<evidence type="ECO:0000256" key="11">
    <source>
        <dbReference type="ARBA" id="ARBA00074532"/>
    </source>
</evidence>
<proteinExistence type="inferred from homology"/>
<evidence type="ECO:0000256" key="1">
    <source>
        <dbReference type="ARBA" id="ARBA00010728"/>
    </source>
</evidence>
<dbReference type="InterPro" id="IPR002314">
    <property type="entry name" value="aa-tRNA-synt_IIb"/>
</dbReference>
<dbReference type="InterPro" id="IPR002317">
    <property type="entry name" value="Ser-tRNA-ligase_type_1"/>
</dbReference>
<dbReference type="GO" id="GO:0005524">
    <property type="term" value="F:ATP binding"/>
    <property type="evidence" value="ECO:0007669"/>
    <property type="project" value="UniProtKB-KW"/>
</dbReference>
<dbReference type="GO" id="GO:1990825">
    <property type="term" value="F:sequence-specific mRNA binding"/>
    <property type="evidence" value="ECO:0007669"/>
    <property type="project" value="EnsemblFungi"/>
</dbReference>
<evidence type="ECO:0000259" key="15">
    <source>
        <dbReference type="PROSITE" id="PS50862"/>
    </source>
</evidence>
<dbReference type="UniPathway" id="UPA00906">
    <property type="reaction ID" value="UER00895"/>
</dbReference>
<feature type="binding site" evidence="12">
    <location>
        <position position="295"/>
    </location>
    <ligand>
        <name>L-serine</name>
        <dbReference type="ChEBI" id="CHEBI:33384"/>
    </ligand>
</feature>
<reference evidence="16" key="1">
    <citation type="journal article" date="2014" name="Genome Announc.">
        <title>De novo whole-genome sequence and genome annotation of Lichtheimia ramosa.</title>
        <authorList>
            <person name="Linde J."/>
            <person name="Schwartze V."/>
            <person name="Binder U."/>
            <person name="Lass-Florl C."/>
            <person name="Voigt K."/>
            <person name="Horn F."/>
        </authorList>
    </citation>
    <scope>NUCLEOTIDE SEQUENCE</scope>
    <source>
        <strain evidence="16">JMRC FSU:6197</strain>
    </source>
</reference>
<evidence type="ECO:0000256" key="14">
    <source>
        <dbReference type="SAM" id="Coils"/>
    </source>
</evidence>
<dbReference type="SUPFAM" id="SSF46589">
    <property type="entry name" value="tRNA-binding arm"/>
    <property type="match status" value="1"/>
</dbReference>
<feature type="binding site" evidence="12">
    <location>
        <position position="239"/>
    </location>
    <ligand>
        <name>L-serine</name>
        <dbReference type="ChEBI" id="CHEBI:33384"/>
    </ligand>
</feature>
<dbReference type="InterPro" id="IPR045864">
    <property type="entry name" value="aa-tRNA-synth_II/BPL/LPL"/>
</dbReference>
<protein>
    <recommendedName>
        <fullName evidence="11">Serine--tRNA ligase, cytoplasmic</fullName>
        <ecNumber evidence="2">6.1.1.11</ecNumber>
    </recommendedName>
    <alternativeName>
        <fullName evidence="8">Seryl-tRNA synthetase</fullName>
    </alternativeName>
    <alternativeName>
        <fullName evidence="9">Seryl-tRNA(Ser) synthetase</fullName>
    </alternativeName>
</protein>
<evidence type="ECO:0000256" key="4">
    <source>
        <dbReference type="ARBA" id="ARBA00022741"/>
    </source>
</evidence>
<sequence>MLDINLLLKERGGDPELVKESQRRRGASVEVVDEILDKYKEWVKTQFNSDQKNKEINAIQKEIGKKFKAKEDASELLKQKETLQKEKEAFQAQSKEQEAAWKEKLATLGNIVHSSVPTSMDEDNNEVIRTYHHNGVEPTKRTDILSHHEVLARLDGYDQERGANVAGHRGYFLTGVGVDLNLAMINYGLSFLARRGYKKLMTPFFMKKDVMAKTAQLSQFDEELYKVVGDGDDKYLIATSEQPISAFHSNEWFEKPSEQLPLKYAGYSTCFRKEAGAHGKDTWGIFRVHQFEKIEQFVLTEPEKSWEMFNDMISHSEEFFQSLGLSYRVVAIVSGALNNAAAKKYDLEAWFPYQGEYKELVSCSNCTDYQSRRLEIRCGVKKMSDREKKYVHCLNSTLCATERAICGILETWQREDGLEIPPPLVPYMDGRTFIPYSKPLPKTSSKPGKK</sequence>
<evidence type="ECO:0000256" key="9">
    <source>
        <dbReference type="ARBA" id="ARBA00034892"/>
    </source>
</evidence>
<dbReference type="GO" id="GO:0004828">
    <property type="term" value="F:serine-tRNA ligase activity"/>
    <property type="evidence" value="ECO:0007669"/>
    <property type="project" value="UniProtKB-EC"/>
</dbReference>
<accession>A0A077WZ01</accession>
<keyword evidence="3" id="KW-0436">Ligase</keyword>
<dbReference type="OrthoDB" id="10264585at2759"/>
<dbReference type="Gene3D" id="3.30.930.10">
    <property type="entry name" value="Bira Bifunctional Protein, Domain 2"/>
    <property type="match status" value="1"/>
</dbReference>
<evidence type="ECO:0000256" key="5">
    <source>
        <dbReference type="ARBA" id="ARBA00022840"/>
    </source>
</evidence>
<dbReference type="InterPro" id="IPR010978">
    <property type="entry name" value="tRNA-bd_arm"/>
</dbReference>
<feature type="binding site" evidence="12">
    <location>
        <position position="272"/>
    </location>
    <ligand>
        <name>L-serine</name>
        <dbReference type="ChEBI" id="CHEBI:33384"/>
    </ligand>
</feature>
<dbReference type="PIRSF" id="PIRSF001529">
    <property type="entry name" value="Ser-tRNA-synth_IIa"/>
    <property type="match status" value="1"/>
</dbReference>
<feature type="binding site" evidence="13">
    <location>
        <begin position="359"/>
        <end position="362"/>
    </location>
    <ligand>
        <name>ATP</name>
        <dbReference type="ChEBI" id="CHEBI:30616"/>
    </ligand>
</feature>
<comment type="function">
    <text evidence="10">Catalyzes the attachment of serine to tRNA(Ser) in a two-step reaction: serine is first activated by ATP to form Ser-AMP and then transferred to the acceptor end of tRNA(Ser).</text>
</comment>